<proteinExistence type="inferred from homology"/>
<comment type="caution">
    <text evidence="5">The sequence shown here is derived from an EMBL/GenBank/DDBJ whole genome shotgun (WGS) entry which is preliminary data.</text>
</comment>
<gene>
    <name evidence="5" type="ORF">B0H17DRAFT_857444</name>
</gene>
<dbReference type="PANTHER" id="PTHR11559">
    <property type="entry name" value="CARBOXYLESTERASE"/>
    <property type="match status" value="1"/>
</dbReference>
<name>A0AAD7DWS1_MYCRO</name>
<dbReference type="PROSITE" id="PS00122">
    <property type="entry name" value="CARBOXYLESTERASE_B_1"/>
    <property type="match status" value="1"/>
</dbReference>
<dbReference type="Gene3D" id="3.40.50.1820">
    <property type="entry name" value="alpha/beta hydrolase"/>
    <property type="match status" value="1"/>
</dbReference>
<sequence>ATGPIVTLPYAMFQGVDDGNLTKFLGVPFAQPVARFEAPKPPTLLRGLQNATAFGAACPQQALNPTPAPFPFGNYTISEDCLTLNVFKPASADSKSKLPIFVWIFGASPDTDPRPVVERSILVGEPVIIGTPNYRVSAFGFLGGNEVSAAGVTNLGLRDQIAALEWVCNHISDFGGDPSKVIVGGVSSGVISVSYLILSNKLNTNMLFRGAFLQSRSPASMESVADGQPFYDGLVDANNCTKSSDTLACLRHVPFDTFMATVNRTDNILSFTSLSIEWRPCVDGEVIVENPLLSVSQGAYSKVDSNLPHFSRVFSFGNDKIMTNVEFMGYIQSNYLPKTSPAQIAQISTLYPEDPAQGLSFGTGSANAITPEFKRLAAFQGDFLFVGPRQFFLEHASARQ</sequence>
<accession>A0AAD7DWS1</accession>
<dbReference type="InterPro" id="IPR019826">
    <property type="entry name" value="Carboxylesterase_B_AS"/>
</dbReference>
<dbReference type="Pfam" id="PF00135">
    <property type="entry name" value="COesterase"/>
    <property type="match status" value="1"/>
</dbReference>
<dbReference type="SUPFAM" id="SSF53474">
    <property type="entry name" value="alpha/beta-Hydrolases"/>
    <property type="match status" value="1"/>
</dbReference>
<dbReference type="PROSITE" id="PS00941">
    <property type="entry name" value="CARBOXYLESTERASE_B_2"/>
    <property type="match status" value="1"/>
</dbReference>
<evidence type="ECO:0000256" key="3">
    <source>
        <dbReference type="RuleBase" id="RU361235"/>
    </source>
</evidence>
<dbReference type="AlphaFoldDB" id="A0AAD7DWS1"/>
<feature type="non-terminal residue" evidence="5">
    <location>
        <position position="400"/>
    </location>
</feature>
<dbReference type="EC" id="3.1.1.-" evidence="3"/>
<dbReference type="EMBL" id="JARKIE010000019">
    <property type="protein sequence ID" value="KAJ7700755.1"/>
    <property type="molecule type" value="Genomic_DNA"/>
</dbReference>
<dbReference type="InterPro" id="IPR050309">
    <property type="entry name" value="Type-B_Carboxylest/Lipase"/>
</dbReference>
<keyword evidence="6" id="KW-1185">Reference proteome</keyword>
<feature type="non-terminal residue" evidence="5">
    <location>
        <position position="1"/>
    </location>
</feature>
<dbReference type="InterPro" id="IPR019819">
    <property type="entry name" value="Carboxylesterase_B_CS"/>
</dbReference>
<organism evidence="5 6">
    <name type="scientific">Mycena rosella</name>
    <name type="common">Pink bonnet</name>
    <name type="synonym">Agaricus rosellus</name>
    <dbReference type="NCBI Taxonomy" id="1033263"/>
    <lineage>
        <taxon>Eukaryota</taxon>
        <taxon>Fungi</taxon>
        <taxon>Dikarya</taxon>
        <taxon>Basidiomycota</taxon>
        <taxon>Agaricomycotina</taxon>
        <taxon>Agaricomycetes</taxon>
        <taxon>Agaricomycetidae</taxon>
        <taxon>Agaricales</taxon>
        <taxon>Marasmiineae</taxon>
        <taxon>Mycenaceae</taxon>
        <taxon>Mycena</taxon>
    </lineage>
</organism>
<dbReference type="InterPro" id="IPR002018">
    <property type="entry name" value="CarbesteraseB"/>
</dbReference>
<dbReference type="Proteomes" id="UP001221757">
    <property type="component" value="Unassembled WGS sequence"/>
</dbReference>
<evidence type="ECO:0000256" key="2">
    <source>
        <dbReference type="ARBA" id="ARBA00022801"/>
    </source>
</evidence>
<comment type="similarity">
    <text evidence="1 3">Belongs to the type-B carboxylesterase/lipase family.</text>
</comment>
<evidence type="ECO:0000256" key="1">
    <source>
        <dbReference type="ARBA" id="ARBA00005964"/>
    </source>
</evidence>
<evidence type="ECO:0000313" key="5">
    <source>
        <dbReference type="EMBL" id="KAJ7700755.1"/>
    </source>
</evidence>
<dbReference type="GO" id="GO:0016787">
    <property type="term" value="F:hydrolase activity"/>
    <property type="evidence" value="ECO:0007669"/>
    <property type="project" value="UniProtKB-KW"/>
</dbReference>
<dbReference type="InterPro" id="IPR029058">
    <property type="entry name" value="AB_hydrolase_fold"/>
</dbReference>
<reference evidence="5" key="1">
    <citation type="submission" date="2023-03" db="EMBL/GenBank/DDBJ databases">
        <title>Massive genome expansion in bonnet fungi (Mycena s.s.) driven by repeated elements and novel gene families across ecological guilds.</title>
        <authorList>
            <consortium name="Lawrence Berkeley National Laboratory"/>
            <person name="Harder C.B."/>
            <person name="Miyauchi S."/>
            <person name="Viragh M."/>
            <person name="Kuo A."/>
            <person name="Thoen E."/>
            <person name="Andreopoulos B."/>
            <person name="Lu D."/>
            <person name="Skrede I."/>
            <person name="Drula E."/>
            <person name="Henrissat B."/>
            <person name="Morin E."/>
            <person name="Kohler A."/>
            <person name="Barry K."/>
            <person name="LaButti K."/>
            <person name="Morin E."/>
            <person name="Salamov A."/>
            <person name="Lipzen A."/>
            <person name="Mereny Z."/>
            <person name="Hegedus B."/>
            <person name="Baldrian P."/>
            <person name="Stursova M."/>
            <person name="Weitz H."/>
            <person name="Taylor A."/>
            <person name="Grigoriev I.V."/>
            <person name="Nagy L.G."/>
            <person name="Martin F."/>
            <person name="Kauserud H."/>
        </authorList>
    </citation>
    <scope>NUCLEOTIDE SEQUENCE</scope>
    <source>
        <strain evidence="5">CBHHK067</strain>
    </source>
</reference>
<feature type="domain" description="Carboxylesterase type B" evidence="4">
    <location>
        <begin position="4"/>
        <end position="304"/>
    </location>
</feature>
<evidence type="ECO:0000259" key="4">
    <source>
        <dbReference type="Pfam" id="PF00135"/>
    </source>
</evidence>
<keyword evidence="2 3" id="KW-0378">Hydrolase</keyword>
<protein>
    <recommendedName>
        <fullName evidence="3">Carboxylic ester hydrolase</fullName>
        <ecNumber evidence="3">3.1.1.-</ecNumber>
    </recommendedName>
</protein>
<evidence type="ECO:0000313" key="6">
    <source>
        <dbReference type="Proteomes" id="UP001221757"/>
    </source>
</evidence>